<keyword evidence="2" id="KW-0521">NADP</keyword>
<gene>
    <name evidence="5" type="ORF">GTA08_BOTSDO00900</name>
</gene>
<dbReference type="InterPro" id="IPR036291">
    <property type="entry name" value="NAD(P)-bd_dom_sf"/>
</dbReference>
<dbReference type="PANTHER" id="PTHR44229:SF4">
    <property type="entry name" value="15-HYDROXYPROSTAGLANDIN DEHYDROGENASE [NAD(+)]"/>
    <property type="match status" value="1"/>
</dbReference>
<dbReference type="GO" id="GO:0016491">
    <property type="term" value="F:oxidoreductase activity"/>
    <property type="evidence" value="ECO:0007669"/>
    <property type="project" value="UniProtKB-KW"/>
</dbReference>
<dbReference type="GO" id="GO:0005737">
    <property type="term" value="C:cytoplasm"/>
    <property type="evidence" value="ECO:0007669"/>
    <property type="project" value="TreeGrafter"/>
</dbReference>
<evidence type="ECO:0000256" key="2">
    <source>
        <dbReference type="ARBA" id="ARBA00022857"/>
    </source>
</evidence>
<dbReference type="PROSITE" id="PS00061">
    <property type="entry name" value="ADH_SHORT"/>
    <property type="match status" value="1"/>
</dbReference>
<protein>
    <submittedName>
        <fullName evidence="5">15-hydroxyprostaglandin dehydrogenase protein</fullName>
    </submittedName>
</protein>
<name>A0A8H4J9H3_9PEZI</name>
<accession>A0A8H4J9H3</accession>
<organism evidence="5 6">
    <name type="scientific">Botryosphaeria dothidea</name>
    <dbReference type="NCBI Taxonomy" id="55169"/>
    <lineage>
        <taxon>Eukaryota</taxon>
        <taxon>Fungi</taxon>
        <taxon>Dikarya</taxon>
        <taxon>Ascomycota</taxon>
        <taxon>Pezizomycotina</taxon>
        <taxon>Dothideomycetes</taxon>
        <taxon>Dothideomycetes incertae sedis</taxon>
        <taxon>Botryosphaeriales</taxon>
        <taxon>Botryosphaeriaceae</taxon>
        <taxon>Botryosphaeria</taxon>
    </lineage>
</organism>
<dbReference type="Pfam" id="PF00106">
    <property type="entry name" value="adh_short"/>
    <property type="match status" value="1"/>
</dbReference>
<sequence length="291" mass="31504">MASNQVEEEVAIVTGATSGIGIDLAKDLISHGYKVALVGRRAPVGEKVAADLGVNACFFQADVTSYDSQARVFSAVWGAWGRIDVLCANAGIVDKSSIYMLDRRDRAVDDVPPAPDLKCTDADWKGVVYGIQLATHFMRQNRPKPGGRIIATGSVGAIFPHRTFPEYCGAKAAVVQLVRGIAPILKEKDNITINVVHPGIVDTPIVPPEMIAAVSRECLTPVQTVLKGYRLFLDDDTGMTGKNLEASGEKLHFYELPEMGNGHITRRSVTVWEPLFGMLHHEESGLPDAIQ</sequence>
<evidence type="ECO:0000313" key="6">
    <source>
        <dbReference type="Proteomes" id="UP000572817"/>
    </source>
</evidence>
<keyword evidence="3" id="KW-0560">Oxidoreductase</keyword>
<dbReference type="PRINTS" id="PR00081">
    <property type="entry name" value="GDHRDH"/>
</dbReference>
<proteinExistence type="inferred from homology"/>
<comment type="similarity">
    <text evidence="1 4">Belongs to the short-chain dehydrogenases/reductases (SDR) family.</text>
</comment>
<keyword evidence="6" id="KW-1185">Reference proteome</keyword>
<dbReference type="AlphaFoldDB" id="A0A8H4J9H3"/>
<dbReference type="InterPro" id="IPR020904">
    <property type="entry name" value="Sc_DH/Rdtase_CS"/>
</dbReference>
<evidence type="ECO:0000256" key="1">
    <source>
        <dbReference type="ARBA" id="ARBA00006484"/>
    </source>
</evidence>
<dbReference type="Gene3D" id="3.40.50.720">
    <property type="entry name" value="NAD(P)-binding Rossmann-like Domain"/>
    <property type="match status" value="1"/>
</dbReference>
<dbReference type="Proteomes" id="UP000572817">
    <property type="component" value="Unassembled WGS sequence"/>
</dbReference>
<evidence type="ECO:0000313" key="5">
    <source>
        <dbReference type="EMBL" id="KAF4314438.1"/>
    </source>
</evidence>
<dbReference type="OrthoDB" id="5371740at2759"/>
<comment type="caution">
    <text evidence="5">The sequence shown here is derived from an EMBL/GenBank/DDBJ whole genome shotgun (WGS) entry which is preliminary data.</text>
</comment>
<reference evidence="5" key="1">
    <citation type="submission" date="2020-04" db="EMBL/GenBank/DDBJ databases">
        <title>Genome Assembly and Annotation of Botryosphaeria dothidea sdau 11-99, a Latent Pathogen of Apple Fruit Ring Rot in China.</title>
        <authorList>
            <person name="Yu C."/>
            <person name="Diao Y."/>
            <person name="Lu Q."/>
            <person name="Zhao J."/>
            <person name="Cui S."/>
            <person name="Peng C."/>
            <person name="He B."/>
            <person name="Liu H."/>
        </authorList>
    </citation>
    <scope>NUCLEOTIDE SEQUENCE [LARGE SCALE GENOMIC DNA]</scope>
    <source>
        <strain evidence="5">Sdau11-99</strain>
    </source>
</reference>
<dbReference type="PRINTS" id="PR00080">
    <property type="entry name" value="SDRFAMILY"/>
</dbReference>
<dbReference type="PANTHER" id="PTHR44229">
    <property type="entry name" value="15-HYDROXYPROSTAGLANDIN DEHYDROGENASE [NAD(+)]"/>
    <property type="match status" value="1"/>
</dbReference>
<evidence type="ECO:0000256" key="3">
    <source>
        <dbReference type="ARBA" id="ARBA00023002"/>
    </source>
</evidence>
<dbReference type="EMBL" id="WWBZ02000001">
    <property type="protein sequence ID" value="KAF4314438.1"/>
    <property type="molecule type" value="Genomic_DNA"/>
</dbReference>
<dbReference type="SUPFAM" id="SSF51735">
    <property type="entry name" value="NAD(P)-binding Rossmann-fold domains"/>
    <property type="match status" value="1"/>
</dbReference>
<dbReference type="InterPro" id="IPR002347">
    <property type="entry name" value="SDR_fam"/>
</dbReference>
<evidence type="ECO:0000256" key="4">
    <source>
        <dbReference type="RuleBase" id="RU000363"/>
    </source>
</evidence>